<dbReference type="KEGG" id="vg:1449971"/>
<dbReference type="RefSeq" id="NP_048294.1">
    <property type="nucleotide sequence ID" value="NC_001993.1"/>
</dbReference>
<keyword evidence="3" id="KW-1185">Reference proteome</keyword>
<accession>Q9YVL9</accession>
<evidence type="ECO:0000256" key="1">
    <source>
        <dbReference type="SAM" id="Phobius"/>
    </source>
</evidence>
<feature type="transmembrane region" description="Helical" evidence="1">
    <location>
        <begin position="53"/>
        <end position="74"/>
    </location>
</feature>
<organismHost>
    <name type="scientific">Melanoplus sanguinipes</name>
    <name type="common">Migratory grasshopper</name>
    <dbReference type="NCBI Taxonomy" id="65742"/>
</organismHost>
<organism evidence="2 3">
    <name type="scientific">Melanoplus sanguinipes entomopoxvirus</name>
    <name type="common">MsEPV</name>
    <dbReference type="NCBI Taxonomy" id="83191"/>
    <lineage>
        <taxon>Viruses</taxon>
        <taxon>Varidnaviria</taxon>
        <taxon>Bamfordvirae</taxon>
        <taxon>Nucleocytoviricota</taxon>
        <taxon>Pokkesviricetes</taxon>
        <taxon>Chitovirales</taxon>
        <taxon>Poxviridae</taxon>
        <taxon>Entomopoxvirinae</taxon>
        <taxon>Deltaentomopoxvirus</taxon>
        <taxon>Deltaentomopoxvirus msanguinipes</taxon>
    </lineage>
</organism>
<feature type="transmembrane region" description="Helical" evidence="1">
    <location>
        <begin position="21"/>
        <end position="41"/>
    </location>
</feature>
<dbReference type="GeneID" id="1449971"/>
<evidence type="ECO:0000313" key="2">
    <source>
        <dbReference type="EMBL" id="AAC97708.1"/>
    </source>
</evidence>
<name>Q9YVL9_MSEPV</name>
<dbReference type="PIR" id="T28384">
    <property type="entry name" value="T28384"/>
</dbReference>
<keyword evidence="1" id="KW-0812">Transmembrane</keyword>
<evidence type="ECO:0000313" key="3">
    <source>
        <dbReference type="Proteomes" id="UP000172353"/>
    </source>
</evidence>
<sequence length="171" mass="20203">METLNIFRNGISRLFKNIIPSLTFVQTIFNFITYTFAYCISYKFDPIKDYEYTIYYIIFYTISGLSLIYLFCLINGIDHGSIVYIILVYCFISILAVNIIVYLTENEIDNDLLLRVLINCFILNQMINYSSLLVSCHKYMIDYSTLKHDSYYSNPPTYDEIFNSQQNERTT</sequence>
<reference evidence="2 3" key="1">
    <citation type="journal article" date="1999" name="J. Virol.">
        <title>The genome of Melanoplus sanguinipes entomopoxvirus.</title>
        <authorList>
            <person name="Afonso C.L."/>
            <person name="Tulman E.R."/>
            <person name="Lu Z."/>
            <person name="Oma E."/>
            <person name="Kutish G.F."/>
            <person name="Rock D.L."/>
        </authorList>
    </citation>
    <scope>NUCLEOTIDE SEQUENCE [LARGE SCALE GENOMIC DNA]</scope>
    <source>
        <strain evidence="2">Tucson</strain>
    </source>
</reference>
<gene>
    <name evidence="2" type="primary">MSV223</name>
</gene>
<protein>
    <submittedName>
        <fullName evidence="2">Uncharacterized protein</fullName>
    </submittedName>
</protein>
<keyword evidence="1" id="KW-0472">Membrane</keyword>
<proteinExistence type="predicted"/>
<feature type="transmembrane region" description="Helical" evidence="1">
    <location>
        <begin position="116"/>
        <end position="134"/>
    </location>
</feature>
<feature type="transmembrane region" description="Helical" evidence="1">
    <location>
        <begin position="81"/>
        <end position="104"/>
    </location>
</feature>
<dbReference type="Proteomes" id="UP000172353">
    <property type="component" value="Segment"/>
</dbReference>
<keyword evidence="1" id="KW-1133">Transmembrane helix</keyword>
<dbReference type="EMBL" id="AF063866">
    <property type="protein sequence ID" value="AAC97708.1"/>
    <property type="molecule type" value="Genomic_DNA"/>
</dbReference>